<accession>A0A2S4UP34</accession>
<evidence type="ECO:0000313" key="2">
    <source>
        <dbReference type="Proteomes" id="UP000239156"/>
    </source>
</evidence>
<gene>
    <name evidence="1" type="ORF">PSTT_14003</name>
</gene>
<reference evidence="1" key="1">
    <citation type="submission" date="2017-12" db="EMBL/GenBank/DDBJ databases">
        <title>Gene loss provides genomic basis for host adaptation in cereal stripe rust fungi.</title>
        <authorList>
            <person name="Xia C."/>
        </authorList>
    </citation>
    <scope>NUCLEOTIDE SEQUENCE [LARGE SCALE GENOMIC DNA]</scope>
    <source>
        <strain evidence="1">93-210</strain>
    </source>
</reference>
<organism evidence="1 2">
    <name type="scientific">Puccinia striiformis</name>
    <dbReference type="NCBI Taxonomy" id="27350"/>
    <lineage>
        <taxon>Eukaryota</taxon>
        <taxon>Fungi</taxon>
        <taxon>Dikarya</taxon>
        <taxon>Basidiomycota</taxon>
        <taxon>Pucciniomycotina</taxon>
        <taxon>Pucciniomycetes</taxon>
        <taxon>Pucciniales</taxon>
        <taxon>Pucciniaceae</taxon>
        <taxon>Puccinia</taxon>
    </lineage>
</organism>
<comment type="caution">
    <text evidence="1">The sequence shown here is derived from an EMBL/GenBank/DDBJ whole genome shotgun (WGS) entry which is preliminary data.</text>
</comment>
<keyword evidence="2" id="KW-1185">Reference proteome</keyword>
<proteinExistence type="predicted"/>
<dbReference type="VEuPathDB" id="FungiDB:PSTT_14003"/>
<sequence>MLRHQLASHTMTCLWAGVRRYTIIDLNVILQPRQLARLETWSVMLTVEFG</sequence>
<name>A0A2S4UP34_9BASI</name>
<protein>
    <submittedName>
        <fullName evidence="1">Uncharacterized protein</fullName>
    </submittedName>
</protein>
<dbReference type="Proteomes" id="UP000239156">
    <property type="component" value="Unassembled WGS sequence"/>
</dbReference>
<evidence type="ECO:0000313" key="1">
    <source>
        <dbReference type="EMBL" id="POV99068.1"/>
    </source>
</evidence>
<dbReference type="EMBL" id="PKSL01000209">
    <property type="protein sequence ID" value="POV99068.1"/>
    <property type="molecule type" value="Genomic_DNA"/>
</dbReference>
<dbReference type="AlphaFoldDB" id="A0A2S4UP34"/>